<evidence type="ECO:0000313" key="3">
    <source>
        <dbReference type="Proteomes" id="UP000234857"/>
    </source>
</evidence>
<accession>A0A2N5ZDA9</accession>
<keyword evidence="1" id="KW-0732">Signal</keyword>
<dbReference type="Proteomes" id="UP000234857">
    <property type="component" value="Unassembled WGS sequence"/>
</dbReference>
<sequence length="157" mass="18251">MKKITVILLSLLLFAGVVVPASTSVPQNISLSQLKEKVEKEPHNAENHFLLSLLYYFSKDMDKSLDHCLKALTLNRDILARKDYGMFNNLKDFVKNKVLREKYKIDTKIKGLLYLEKIGFKEQSMAHLRQMLSTVEDPEKKNEIERTISLIEFSKYL</sequence>
<protein>
    <submittedName>
        <fullName evidence="2">Uncharacterized protein</fullName>
    </submittedName>
</protein>
<feature type="chain" id="PRO_5014931115" evidence="1">
    <location>
        <begin position="22"/>
        <end position="157"/>
    </location>
</feature>
<organism evidence="2 3">
    <name type="scientific">Muiribacterium halophilum</name>
    <dbReference type="NCBI Taxonomy" id="2053465"/>
    <lineage>
        <taxon>Bacteria</taxon>
        <taxon>Candidatus Muiribacteriota</taxon>
        <taxon>Candidatus Muiribacteriia</taxon>
        <taxon>Candidatus Muiribacteriales</taxon>
        <taxon>Candidatus Muiribacteriaceae</taxon>
        <taxon>Candidatus Muiribacterium</taxon>
    </lineage>
</organism>
<dbReference type="InterPro" id="IPR011990">
    <property type="entry name" value="TPR-like_helical_dom_sf"/>
</dbReference>
<name>A0A2N5ZDA9_MUIH1</name>
<proteinExistence type="predicted"/>
<dbReference type="AlphaFoldDB" id="A0A2N5ZDA9"/>
<evidence type="ECO:0000256" key="1">
    <source>
        <dbReference type="SAM" id="SignalP"/>
    </source>
</evidence>
<comment type="caution">
    <text evidence="2">The sequence shown here is derived from an EMBL/GenBank/DDBJ whole genome shotgun (WGS) entry which is preliminary data.</text>
</comment>
<evidence type="ECO:0000313" key="2">
    <source>
        <dbReference type="EMBL" id="PLX16635.1"/>
    </source>
</evidence>
<dbReference type="SUPFAM" id="SSF48452">
    <property type="entry name" value="TPR-like"/>
    <property type="match status" value="1"/>
</dbReference>
<dbReference type="Gene3D" id="1.25.40.10">
    <property type="entry name" value="Tetratricopeptide repeat domain"/>
    <property type="match status" value="1"/>
</dbReference>
<reference evidence="2 3" key="1">
    <citation type="submission" date="2017-11" db="EMBL/GenBank/DDBJ databases">
        <title>Genome-resolved metagenomics identifies genetic mobility, metabolic interactions, and unexpected diversity in perchlorate-reducing communities.</title>
        <authorList>
            <person name="Barnum T.P."/>
            <person name="Figueroa I.A."/>
            <person name="Carlstrom C.I."/>
            <person name="Lucas L.N."/>
            <person name="Engelbrektson A.L."/>
            <person name="Coates J.D."/>
        </authorList>
    </citation>
    <scope>NUCLEOTIDE SEQUENCE [LARGE SCALE GENOMIC DNA]</scope>
    <source>
        <strain evidence="2">BM706</strain>
    </source>
</reference>
<dbReference type="EMBL" id="PKTG01000109">
    <property type="protein sequence ID" value="PLX16635.1"/>
    <property type="molecule type" value="Genomic_DNA"/>
</dbReference>
<feature type="signal peptide" evidence="1">
    <location>
        <begin position="1"/>
        <end position="21"/>
    </location>
</feature>
<gene>
    <name evidence="2" type="ORF">C0601_09855</name>
</gene>